<gene>
    <name evidence="4" type="ORF">NOX80_10370</name>
</gene>
<proteinExistence type="predicted"/>
<evidence type="ECO:0000259" key="3">
    <source>
        <dbReference type="Pfam" id="PF18962"/>
    </source>
</evidence>
<name>A0ABY5IP34_9FLAO</name>
<feature type="chain" id="PRO_5045386147" evidence="2">
    <location>
        <begin position="20"/>
        <end position="284"/>
    </location>
</feature>
<dbReference type="EMBL" id="CP101751">
    <property type="protein sequence ID" value="UUC44036.1"/>
    <property type="molecule type" value="Genomic_DNA"/>
</dbReference>
<evidence type="ECO:0000256" key="1">
    <source>
        <dbReference type="ARBA" id="ARBA00022729"/>
    </source>
</evidence>
<evidence type="ECO:0000313" key="4">
    <source>
        <dbReference type="EMBL" id="UUC44036.1"/>
    </source>
</evidence>
<accession>A0ABY5IP34</accession>
<dbReference type="Pfam" id="PF18962">
    <property type="entry name" value="Por_Secre_tail"/>
    <property type="match status" value="1"/>
</dbReference>
<dbReference type="RefSeq" id="WP_256549705.1">
    <property type="nucleotide sequence ID" value="NZ_CP101751.1"/>
</dbReference>
<dbReference type="Proteomes" id="UP001059844">
    <property type="component" value="Chromosome"/>
</dbReference>
<dbReference type="NCBIfam" id="TIGR04183">
    <property type="entry name" value="Por_Secre_tail"/>
    <property type="match status" value="1"/>
</dbReference>
<feature type="domain" description="Secretion system C-terminal sorting" evidence="3">
    <location>
        <begin position="214"/>
        <end position="282"/>
    </location>
</feature>
<sequence length="284" mass="29462">MKKITLLFLLSLMSFAVDAQVVLTHSSSQAINGNTVACGNSSTATSSDNRYYRAFNLSSMGITSAFNLASIQFGVASLTAPNGYVVTVKAYKTTANFPSGFPTGYTLLGQADYTVQTANVGTIVTVPVTVTGTVAANETLVVEVGYAAATTGVNISLGSNTAPQTAPSYISSTACSIANPTDVAAINFPDVHMVINAVGSTLGVNEFASKLVAVYPNPTSGVFTVELPNELQINKAELVDISGKQFAVNVNNGNTIDISGFATGIYVLNMETAEGTLVKKIVKQ</sequence>
<keyword evidence="1 2" id="KW-0732">Signal</keyword>
<organism evidence="4 5">
    <name type="scientific">Flavobacterium cerinum</name>
    <dbReference type="NCBI Taxonomy" id="2502784"/>
    <lineage>
        <taxon>Bacteria</taxon>
        <taxon>Pseudomonadati</taxon>
        <taxon>Bacteroidota</taxon>
        <taxon>Flavobacteriia</taxon>
        <taxon>Flavobacteriales</taxon>
        <taxon>Flavobacteriaceae</taxon>
        <taxon>Flavobacterium</taxon>
    </lineage>
</organism>
<dbReference type="InterPro" id="IPR026444">
    <property type="entry name" value="Secre_tail"/>
</dbReference>
<evidence type="ECO:0000313" key="5">
    <source>
        <dbReference type="Proteomes" id="UP001059844"/>
    </source>
</evidence>
<evidence type="ECO:0000256" key="2">
    <source>
        <dbReference type="SAM" id="SignalP"/>
    </source>
</evidence>
<reference evidence="4" key="1">
    <citation type="submission" date="2022-07" db="EMBL/GenBank/DDBJ databases">
        <title>Isolation, identification, and degradation of a PFOSA degrading strain from sewage treatment plant.</title>
        <authorList>
            <person name="Zhang L."/>
            <person name="Huo Y."/>
        </authorList>
    </citation>
    <scope>NUCLEOTIDE SEQUENCE</scope>
    <source>
        <strain evidence="4">C1</strain>
    </source>
</reference>
<protein>
    <submittedName>
        <fullName evidence="4">T9SS type A sorting domain-containing protein</fullName>
    </submittedName>
</protein>
<feature type="signal peptide" evidence="2">
    <location>
        <begin position="1"/>
        <end position="19"/>
    </location>
</feature>
<keyword evidence="5" id="KW-1185">Reference proteome</keyword>